<evidence type="ECO:0000256" key="5">
    <source>
        <dbReference type="NCBIfam" id="TIGR00838"/>
    </source>
</evidence>
<dbReference type="Proteomes" id="UP000184509">
    <property type="component" value="Unassembled WGS sequence"/>
</dbReference>
<reference evidence="7 8" key="1">
    <citation type="submission" date="2016-11" db="EMBL/GenBank/DDBJ databases">
        <authorList>
            <person name="Jaros S."/>
            <person name="Januszkiewicz K."/>
            <person name="Wedrychowicz H."/>
        </authorList>
    </citation>
    <scope>NUCLEOTIDE SEQUENCE [LARGE SCALE GENOMIC DNA]</scope>
    <source>
        <strain evidence="7 8">DSM 26991</strain>
    </source>
</reference>
<comment type="catalytic activity">
    <reaction evidence="1">
        <text>2-(N(omega)-L-arginino)succinate = fumarate + L-arginine</text>
        <dbReference type="Rhea" id="RHEA:24020"/>
        <dbReference type="ChEBI" id="CHEBI:29806"/>
        <dbReference type="ChEBI" id="CHEBI:32682"/>
        <dbReference type="ChEBI" id="CHEBI:57472"/>
        <dbReference type="EC" id="4.3.2.1"/>
    </reaction>
</comment>
<evidence type="ECO:0000259" key="6">
    <source>
        <dbReference type="Pfam" id="PF00206"/>
    </source>
</evidence>
<dbReference type="Gene3D" id="1.20.200.10">
    <property type="entry name" value="Fumarase/aspartase (Central domain)"/>
    <property type="match status" value="1"/>
</dbReference>
<dbReference type="EMBL" id="FQTV01000011">
    <property type="protein sequence ID" value="SHF61180.1"/>
    <property type="molecule type" value="Genomic_DNA"/>
</dbReference>
<keyword evidence="8" id="KW-1185">Reference proteome</keyword>
<dbReference type="NCBIfam" id="TIGR00838">
    <property type="entry name" value="argH"/>
    <property type="match status" value="1"/>
</dbReference>
<feature type="domain" description="Fumarate lyase N-terminal" evidence="6">
    <location>
        <begin position="27"/>
        <end position="302"/>
    </location>
</feature>
<dbReference type="InterPro" id="IPR009049">
    <property type="entry name" value="Argininosuccinate_lyase"/>
</dbReference>
<dbReference type="PRINTS" id="PR00145">
    <property type="entry name" value="ARGSUCLYASE"/>
</dbReference>
<dbReference type="RefSeq" id="WP_073402233.1">
    <property type="nucleotide sequence ID" value="NZ_FQTV01000011.1"/>
</dbReference>
<name>A0A1M5D2R6_9BACE</name>
<proteinExistence type="predicted"/>
<dbReference type="InterPro" id="IPR020557">
    <property type="entry name" value="Fumarate_lyase_CS"/>
</dbReference>
<dbReference type="UniPathway" id="UPA00068">
    <property type="reaction ID" value="UER00114"/>
</dbReference>
<dbReference type="GO" id="GO:0004056">
    <property type="term" value="F:argininosuccinate lyase activity"/>
    <property type="evidence" value="ECO:0007669"/>
    <property type="project" value="UniProtKB-UniRule"/>
</dbReference>
<dbReference type="Pfam" id="PF00206">
    <property type="entry name" value="Lyase_1"/>
    <property type="match status" value="1"/>
</dbReference>
<keyword evidence="4" id="KW-0055">Arginine biosynthesis</keyword>
<dbReference type="PROSITE" id="PS00163">
    <property type="entry name" value="FUMARATE_LYASES"/>
    <property type="match status" value="1"/>
</dbReference>
<evidence type="ECO:0000256" key="1">
    <source>
        <dbReference type="ARBA" id="ARBA00000985"/>
    </source>
</evidence>
<keyword evidence="7" id="KW-0456">Lyase</keyword>
<comment type="pathway">
    <text evidence="2">Amino-acid biosynthesis; L-arginine biosynthesis; L-arginine from L-ornithine and carbamoyl phosphate: step 3/3.</text>
</comment>
<dbReference type="GO" id="GO:0005829">
    <property type="term" value="C:cytosol"/>
    <property type="evidence" value="ECO:0007669"/>
    <property type="project" value="TreeGrafter"/>
</dbReference>
<organism evidence="7 8">
    <name type="scientific">Bacteroides luti</name>
    <dbReference type="NCBI Taxonomy" id="1297750"/>
    <lineage>
        <taxon>Bacteria</taxon>
        <taxon>Pseudomonadati</taxon>
        <taxon>Bacteroidota</taxon>
        <taxon>Bacteroidia</taxon>
        <taxon>Bacteroidales</taxon>
        <taxon>Bacteroidaceae</taxon>
        <taxon>Bacteroides</taxon>
    </lineage>
</organism>
<protein>
    <recommendedName>
        <fullName evidence="3 5">Argininosuccinate lyase</fullName>
        <ecNumber evidence="3 5">4.3.2.1</ecNumber>
    </recommendedName>
</protein>
<dbReference type="PANTHER" id="PTHR43814">
    <property type="entry name" value="ARGININOSUCCINATE LYASE"/>
    <property type="match status" value="1"/>
</dbReference>
<evidence type="ECO:0000313" key="7">
    <source>
        <dbReference type="EMBL" id="SHF61180.1"/>
    </source>
</evidence>
<dbReference type="AlphaFoldDB" id="A0A1M5D2R6"/>
<dbReference type="OrthoDB" id="9769623at2"/>
<keyword evidence="4" id="KW-0028">Amino-acid biosynthesis</keyword>
<dbReference type="InterPro" id="IPR022761">
    <property type="entry name" value="Fumarate_lyase_N"/>
</dbReference>
<evidence type="ECO:0000256" key="2">
    <source>
        <dbReference type="ARBA" id="ARBA00004941"/>
    </source>
</evidence>
<dbReference type="InterPro" id="IPR024083">
    <property type="entry name" value="Fumarase/histidase_N"/>
</dbReference>
<dbReference type="PANTHER" id="PTHR43814:SF1">
    <property type="entry name" value="ARGININOSUCCINATE LYASE"/>
    <property type="match status" value="1"/>
</dbReference>
<dbReference type="Gene3D" id="1.10.275.10">
    <property type="entry name" value="Fumarase/aspartase (N-terminal domain)"/>
    <property type="match status" value="1"/>
</dbReference>
<gene>
    <name evidence="7" type="ORF">SAMN05444405_11138</name>
</gene>
<sequence length="446" mass="50526">MAQKLWEKSVQVNKDIEKFTVGRDREMDIFLAKHDVIGSMAHITMLQTIDLLTSEELHLLLEELKNIYATAENGTFVIEEGVEDVHSQVELMLTRKLGDVGKKIHSGRSRNDQVLLDLKLFTRTQLQEIADMVEQLFHVLIAQSEKYKKVLMPGYTHLQIAMPSSFGLWFGAYAESLVDDMMFLQAAFKMCNRNPLGSAAGYGSSFPLNRTLTTNLLGFDSMNYNVVYAQMGRGKMERNVAFALASIAGTISKLAFDACMFNSQNFNFVKLPDECTTGSSIMPHKKNPDVFELTRAKCNKIQSLPQQIMMIANNLPSGYFRDLQIIKEVFIPAFQELKDCLHMTTYIMNEIKVNEHILDDDKYLLIFSVEEVNRLAAEGMPFRDAYKKVGLDIEAGKFTHEKTVDHTHEGSIGNLCNEKISLLMQNIVDGFNFDKMIQAEKGLLGR</sequence>
<dbReference type="EC" id="4.3.2.1" evidence="3 5"/>
<dbReference type="SUPFAM" id="SSF48557">
    <property type="entry name" value="L-aspartase-like"/>
    <property type="match status" value="1"/>
</dbReference>
<dbReference type="PRINTS" id="PR00149">
    <property type="entry name" value="FUMRATELYASE"/>
</dbReference>
<evidence type="ECO:0000256" key="4">
    <source>
        <dbReference type="ARBA" id="ARBA00022571"/>
    </source>
</evidence>
<dbReference type="STRING" id="1297750.SAMN05444405_11138"/>
<dbReference type="Gene3D" id="1.10.40.30">
    <property type="entry name" value="Fumarase/aspartase (C-terminal domain)"/>
    <property type="match status" value="1"/>
</dbReference>
<evidence type="ECO:0000313" key="8">
    <source>
        <dbReference type="Proteomes" id="UP000184509"/>
    </source>
</evidence>
<evidence type="ECO:0000256" key="3">
    <source>
        <dbReference type="ARBA" id="ARBA00012338"/>
    </source>
</evidence>
<accession>A0A1M5D2R6</accession>
<dbReference type="InterPro" id="IPR008948">
    <property type="entry name" value="L-Aspartase-like"/>
</dbReference>
<dbReference type="InterPro" id="IPR000362">
    <property type="entry name" value="Fumarate_lyase_fam"/>
</dbReference>
<dbReference type="GO" id="GO:0042450">
    <property type="term" value="P:L-arginine biosynthetic process via ornithine"/>
    <property type="evidence" value="ECO:0007669"/>
    <property type="project" value="UniProtKB-UniRule"/>
</dbReference>